<comment type="caution">
    <text evidence="1">The sequence shown here is derived from an EMBL/GenBank/DDBJ whole genome shotgun (WGS) entry which is preliminary data.</text>
</comment>
<sequence length="81" mass="9049">MNIFLSMTLLTDSSIFSKFAYAQKGPFSNYFYTLVTHRPKQAGGCSLLSCNNIGDHLSANPMYFLIVYSVLLYECGLCSVM</sequence>
<organism evidence="1 2">
    <name type="scientific">Eleutherodactylus coqui</name>
    <name type="common">Puerto Rican coqui</name>
    <dbReference type="NCBI Taxonomy" id="57060"/>
    <lineage>
        <taxon>Eukaryota</taxon>
        <taxon>Metazoa</taxon>
        <taxon>Chordata</taxon>
        <taxon>Craniata</taxon>
        <taxon>Vertebrata</taxon>
        <taxon>Euteleostomi</taxon>
        <taxon>Amphibia</taxon>
        <taxon>Batrachia</taxon>
        <taxon>Anura</taxon>
        <taxon>Neobatrachia</taxon>
        <taxon>Hyloidea</taxon>
        <taxon>Eleutherodactylidae</taxon>
        <taxon>Eleutherodactylinae</taxon>
        <taxon>Eleutherodactylus</taxon>
        <taxon>Eleutherodactylus</taxon>
    </lineage>
</organism>
<dbReference type="EMBL" id="WNTK01000004">
    <property type="protein sequence ID" value="KAG9485958.1"/>
    <property type="molecule type" value="Genomic_DNA"/>
</dbReference>
<proteinExistence type="predicted"/>
<accession>A0A8J6K9Q8</accession>
<gene>
    <name evidence="1" type="ORF">GDO78_008840</name>
</gene>
<evidence type="ECO:0000313" key="2">
    <source>
        <dbReference type="Proteomes" id="UP000770717"/>
    </source>
</evidence>
<evidence type="ECO:0000313" key="1">
    <source>
        <dbReference type="EMBL" id="KAG9485958.1"/>
    </source>
</evidence>
<name>A0A8J6K9Q8_ELECQ</name>
<keyword evidence="2" id="KW-1185">Reference proteome</keyword>
<protein>
    <submittedName>
        <fullName evidence="1">Uncharacterized protein</fullName>
    </submittedName>
</protein>
<reference evidence="1" key="1">
    <citation type="thesis" date="2020" institute="ProQuest LLC" country="789 East Eisenhower Parkway, Ann Arbor, MI, USA">
        <title>Comparative Genomics and Chromosome Evolution.</title>
        <authorList>
            <person name="Mudd A.B."/>
        </authorList>
    </citation>
    <scope>NUCLEOTIDE SEQUENCE</scope>
    <source>
        <strain evidence="1">HN-11 Male</strain>
        <tissue evidence="1">Kidney and liver</tissue>
    </source>
</reference>
<dbReference type="AlphaFoldDB" id="A0A8J6K9Q8"/>
<dbReference type="Proteomes" id="UP000770717">
    <property type="component" value="Unassembled WGS sequence"/>
</dbReference>